<dbReference type="GO" id="GO:0008955">
    <property type="term" value="F:peptidoglycan glycosyltransferase activity"/>
    <property type="evidence" value="ECO:0007669"/>
    <property type="project" value="UniProtKB-EC"/>
</dbReference>
<dbReference type="EMBL" id="CP041730">
    <property type="protein sequence ID" value="QDQ27108.1"/>
    <property type="molecule type" value="Genomic_DNA"/>
</dbReference>
<dbReference type="Pfam" id="PF00912">
    <property type="entry name" value="Transgly"/>
    <property type="match status" value="1"/>
</dbReference>
<dbReference type="UniPathway" id="UPA00219"/>
<dbReference type="InterPro" id="IPR001264">
    <property type="entry name" value="Glyco_trans_51"/>
</dbReference>
<evidence type="ECO:0000256" key="2">
    <source>
        <dbReference type="ARBA" id="ARBA00004752"/>
    </source>
</evidence>
<dbReference type="InterPro" id="IPR023346">
    <property type="entry name" value="Lysozyme-like_dom_sf"/>
</dbReference>
<dbReference type="InterPro" id="IPR009647">
    <property type="entry name" value="PBP_C"/>
</dbReference>
<keyword evidence="6" id="KW-0645">Protease</keyword>
<evidence type="ECO:0000259" key="14">
    <source>
        <dbReference type="Pfam" id="PF00912"/>
    </source>
</evidence>
<dbReference type="Gene3D" id="3.40.710.10">
    <property type="entry name" value="DD-peptidase/beta-lactamase superfamily"/>
    <property type="match status" value="1"/>
</dbReference>
<evidence type="ECO:0000256" key="3">
    <source>
        <dbReference type="ARBA" id="ARBA00007090"/>
    </source>
</evidence>
<feature type="domain" description="Penicillin-binding C-terminal" evidence="15">
    <location>
        <begin position="630"/>
        <end position="709"/>
    </location>
</feature>
<evidence type="ECO:0000256" key="9">
    <source>
        <dbReference type="ARBA" id="ARBA00022801"/>
    </source>
</evidence>
<evidence type="ECO:0000256" key="6">
    <source>
        <dbReference type="ARBA" id="ARBA00022670"/>
    </source>
</evidence>
<dbReference type="PANTHER" id="PTHR32282:SF15">
    <property type="entry name" value="PENICILLIN-BINDING PROTEIN 1C"/>
    <property type="match status" value="1"/>
</dbReference>
<comment type="similarity">
    <text evidence="4">In the N-terminal section; belongs to the glycosyltransferase 51 family.</text>
</comment>
<dbReference type="OrthoDB" id="9766909at2"/>
<protein>
    <recommendedName>
        <fullName evidence="11">peptidoglycan glycosyltransferase</fullName>
        <ecNumber evidence="11">2.4.99.28</ecNumber>
    </recommendedName>
</protein>
<dbReference type="GO" id="GO:0004180">
    <property type="term" value="F:carboxypeptidase activity"/>
    <property type="evidence" value="ECO:0007669"/>
    <property type="project" value="UniProtKB-KW"/>
</dbReference>
<dbReference type="GO" id="GO:0009252">
    <property type="term" value="P:peptidoglycan biosynthetic process"/>
    <property type="evidence" value="ECO:0007669"/>
    <property type="project" value="UniProtKB-UniPathway"/>
</dbReference>
<evidence type="ECO:0000259" key="13">
    <source>
        <dbReference type="Pfam" id="PF00905"/>
    </source>
</evidence>
<evidence type="ECO:0000256" key="8">
    <source>
        <dbReference type="ARBA" id="ARBA00022679"/>
    </source>
</evidence>
<dbReference type="GO" id="GO:0008658">
    <property type="term" value="F:penicillin binding"/>
    <property type="evidence" value="ECO:0007669"/>
    <property type="project" value="InterPro"/>
</dbReference>
<evidence type="ECO:0000313" key="17">
    <source>
        <dbReference type="Proteomes" id="UP000317550"/>
    </source>
</evidence>
<dbReference type="Pfam" id="PF00905">
    <property type="entry name" value="Transpeptidase"/>
    <property type="match status" value="1"/>
</dbReference>
<comment type="similarity">
    <text evidence="3">In the C-terminal section; belongs to the transpeptidase family.</text>
</comment>
<accession>A0A516SGF7</accession>
<dbReference type="Gene3D" id="1.10.3810.10">
    <property type="entry name" value="Biosynthetic peptidoglycan transglycosylase-like"/>
    <property type="match status" value="1"/>
</dbReference>
<keyword evidence="10" id="KW-0511">Multifunctional enzyme</keyword>
<dbReference type="EC" id="2.4.99.28" evidence="11"/>
<name>A0A516SGF7_9NEIS</name>
<organism evidence="16 17">
    <name type="scientific">Chitinimonas arctica</name>
    <dbReference type="NCBI Taxonomy" id="2594795"/>
    <lineage>
        <taxon>Bacteria</taxon>
        <taxon>Pseudomonadati</taxon>
        <taxon>Pseudomonadota</taxon>
        <taxon>Betaproteobacteria</taxon>
        <taxon>Neisseriales</taxon>
        <taxon>Chitinibacteraceae</taxon>
        <taxon>Chitinimonas</taxon>
    </lineage>
</organism>
<dbReference type="GO" id="GO:0006508">
    <property type="term" value="P:proteolysis"/>
    <property type="evidence" value="ECO:0007669"/>
    <property type="project" value="UniProtKB-KW"/>
</dbReference>
<dbReference type="NCBIfam" id="TIGR02073">
    <property type="entry name" value="PBP_1c"/>
    <property type="match status" value="1"/>
</dbReference>
<reference evidence="17" key="1">
    <citation type="submission" date="2019-07" db="EMBL/GenBank/DDBJ databases">
        <title>Chitinimonas sp. nov., isolated from Ny-Alesund, arctica soil.</title>
        <authorList>
            <person name="Xu Q."/>
            <person name="Peng F."/>
        </authorList>
    </citation>
    <scope>NUCLEOTIDE SEQUENCE [LARGE SCALE GENOMIC DNA]</scope>
    <source>
        <strain evidence="17">R3-44</strain>
    </source>
</reference>
<evidence type="ECO:0000259" key="15">
    <source>
        <dbReference type="Pfam" id="PF06832"/>
    </source>
</evidence>
<comment type="pathway">
    <text evidence="2">Cell wall biogenesis; peptidoglycan biosynthesis.</text>
</comment>
<comment type="catalytic activity">
    <reaction evidence="12">
        <text>[GlcNAc-(1-&gt;4)-Mur2Ac(oyl-L-Ala-gamma-D-Glu-L-Lys-D-Ala-D-Ala)](n)-di-trans,octa-cis-undecaprenyl diphosphate + beta-D-GlcNAc-(1-&gt;4)-Mur2Ac(oyl-L-Ala-gamma-D-Glu-L-Lys-D-Ala-D-Ala)-di-trans,octa-cis-undecaprenyl diphosphate = [GlcNAc-(1-&gt;4)-Mur2Ac(oyl-L-Ala-gamma-D-Glu-L-Lys-D-Ala-D-Ala)](n+1)-di-trans,octa-cis-undecaprenyl diphosphate + di-trans,octa-cis-undecaprenyl diphosphate + H(+)</text>
        <dbReference type="Rhea" id="RHEA:23708"/>
        <dbReference type="Rhea" id="RHEA-COMP:9602"/>
        <dbReference type="Rhea" id="RHEA-COMP:9603"/>
        <dbReference type="ChEBI" id="CHEBI:15378"/>
        <dbReference type="ChEBI" id="CHEBI:58405"/>
        <dbReference type="ChEBI" id="CHEBI:60033"/>
        <dbReference type="ChEBI" id="CHEBI:78435"/>
        <dbReference type="EC" id="2.4.99.28"/>
    </reaction>
</comment>
<evidence type="ECO:0000256" key="1">
    <source>
        <dbReference type="ARBA" id="ARBA00004377"/>
    </source>
</evidence>
<dbReference type="InterPro" id="IPR012338">
    <property type="entry name" value="Beta-lactam/transpept-like"/>
</dbReference>
<dbReference type="InterPro" id="IPR011815">
    <property type="entry name" value="PBP_1c"/>
</dbReference>
<dbReference type="InterPro" id="IPR036950">
    <property type="entry name" value="PBP_transglycosylase"/>
</dbReference>
<proteinExistence type="inferred from homology"/>
<keyword evidence="7" id="KW-0328">Glycosyltransferase</keyword>
<dbReference type="InterPro" id="IPR050396">
    <property type="entry name" value="Glycosyltr_51/Transpeptidase"/>
</dbReference>
<keyword evidence="5" id="KW-0121">Carboxypeptidase</keyword>
<evidence type="ECO:0000256" key="11">
    <source>
        <dbReference type="ARBA" id="ARBA00044770"/>
    </source>
</evidence>
<evidence type="ECO:0000256" key="5">
    <source>
        <dbReference type="ARBA" id="ARBA00022645"/>
    </source>
</evidence>
<dbReference type="SUPFAM" id="SSF53955">
    <property type="entry name" value="Lysozyme-like"/>
    <property type="match status" value="1"/>
</dbReference>
<dbReference type="KEGG" id="cari:FNU76_12455"/>
<dbReference type="GO" id="GO:0030288">
    <property type="term" value="C:outer membrane-bounded periplasmic space"/>
    <property type="evidence" value="ECO:0007669"/>
    <property type="project" value="TreeGrafter"/>
</dbReference>
<dbReference type="RefSeq" id="WP_144278501.1">
    <property type="nucleotide sequence ID" value="NZ_CP041730.1"/>
</dbReference>
<keyword evidence="8" id="KW-0808">Transferase</keyword>
<dbReference type="InterPro" id="IPR001460">
    <property type="entry name" value="PCN-bd_Tpept"/>
</dbReference>
<evidence type="ECO:0000256" key="12">
    <source>
        <dbReference type="ARBA" id="ARBA00049902"/>
    </source>
</evidence>
<feature type="domain" description="Penicillin-binding protein transpeptidase" evidence="13">
    <location>
        <begin position="314"/>
        <end position="562"/>
    </location>
</feature>
<sequence>MITTQQSRSTASDWRYAARFRLAAIILFLPLLSACAPAPSAEQVRHAWRSSEALLLDRQGQPLQAVRIDPQERRLQWVGLDAVSPRLVEAVLAAEDRHFFEHGGIDWTALGAAAIDSASGDVRGASTITMQLAGLLDPALRLRNGRRSLWQKTGQMWAASRIETAWSKRQILEAYLNLAPFRGELVGIDAASRLLFGKAPASLDQHDALLLASLLRSPNTGAETAARRACALAASTATPAGDCAVLRAHALAVLIAPQQRLPGANEAPELAALLKPSAGQRLHTSLDGHLQAEVRRQLRENLAQLQGRNVRDAAAVVIDNQSGEVLAWVGTPGAGAGARFVDGVLAPRQAGSTLKPFLYQLAIERKLLTPASLLDDSPVALDTPAGQYIPQNYDHSFRGPVSVRTSLASSLNIPAVRTLLLVGLDDFHARLKQLGLNLPQPPEHYGYGLALGAAEVRLIDLANAYRTLANGGRQSPWRLSSPPGRHSLAGPAVLDSAASWLVGDILSDRAARAPAFGLDNALATPSWTAVKTGTSKDMRDNWAVGFTRRHTIAVWVGNADGEAMWDVSGVSGAAPAWRAIVARLGDGAIAPPMLAGIEARSIHYQPAVEAARREYFLAGTGQDSVELASSRLGPTIVYPAEQLIVALDPDIPVERQRLQLRAANADGLFWQLDGQRLGPAGTARYWRPVAGKHRLALVDSGGGQRALVSFQVRGQL</sequence>
<dbReference type="GO" id="GO:0005886">
    <property type="term" value="C:plasma membrane"/>
    <property type="evidence" value="ECO:0007669"/>
    <property type="project" value="UniProtKB-SubCell"/>
</dbReference>
<keyword evidence="17" id="KW-1185">Reference proteome</keyword>
<keyword evidence="9" id="KW-0378">Hydrolase</keyword>
<feature type="domain" description="Glycosyl transferase family 51" evidence="14">
    <location>
        <begin position="63"/>
        <end position="230"/>
    </location>
</feature>
<evidence type="ECO:0000256" key="7">
    <source>
        <dbReference type="ARBA" id="ARBA00022676"/>
    </source>
</evidence>
<dbReference type="AlphaFoldDB" id="A0A516SGF7"/>
<evidence type="ECO:0000256" key="10">
    <source>
        <dbReference type="ARBA" id="ARBA00023268"/>
    </source>
</evidence>
<gene>
    <name evidence="16" type="primary">pbpC</name>
    <name evidence="16" type="ORF">FNU76_12455</name>
</gene>
<evidence type="ECO:0000256" key="4">
    <source>
        <dbReference type="ARBA" id="ARBA00007739"/>
    </source>
</evidence>
<evidence type="ECO:0000313" key="16">
    <source>
        <dbReference type="EMBL" id="QDQ27108.1"/>
    </source>
</evidence>
<dbReference type="Pfam" id="PF06832">
    <property type="entry name" value="BiPBP_C"/>
    <property type="match status" value="1"/>
</dbReference>
<comment type="subcellular location">
    <subcellularLocation>
        <location evidence="1">Cell inner membrane</location>
        <topology evidence="1">Single-pass membrane protein</topology>
    </subcellularLocation>
</comment>
<dbReference type="Proteomes" id="UP000317550">
    <property type="component" value="Chromosome"/>
</dbReference>
<dbReference type="SUPFAM" id="SSF56601">
    <property type="entry name" value="beta-lactamase/transpeptidase-like"/>
    <property type="match status" value="1"/>
</dbReference>
<dbReference type="PANTHER" id="PTHR32282">
    <property type="entry name" value="BINDING PROTEIN TRANSPEPTIDASE, PUTATIVE-RELATED"/>
    <property type="match status" value="1"/>
</dbReference>